<dbReference type="Proteomes" id="UP001597474">
    <property type="component" value="Unassembled WGS sequence"/>
</dbReference>
<keyword evidence="3" id="KW-1185">Reference proteome</keyword>
<reference evidence="3" key="1">
    <citation type="journal article" date="2019" name="Int. J. Syst. Evol. Microbiol.">
        <title>The Global Catalogue of Microorganisms (GCM) 10K type strain sequencing project: providing services to taxonomists for standard genome sequencing and annotation.</title>
        <authorList>
            <consortium name="The Broad Institute Genomics Platform"/>
            <consortium name="The Broad Institute Genome Sequencing Center for Infectious Disease"/>
            <person name="Wu L."/>
            <person name="Ma J."/>
        </authorList>
    </citation>
    <scope>NUCLEOTIDE SEQUENCE [LARGE SCALE GENOMIC DNA]</scope>
    <source>
        <strain evidence="3">TISTR 2562</strain>
    </source>
</reference>
<keyword evidence="1" id="KW-0732">Signal</keyword>
<proteinExistence type="predicted"/>
<evidence type="ECO:0000256" key="1">
    <source>
        <dbReference type="SAM" id="SignalP"/>
    </source>
</evidence>
<organism evidence="2 3">
    <name type="scientific">Sulfitobacter aestuarii</name>
    <dbReference type="NCBI Taxonomy" id="2161676"/>
    <lineage>
        <taxon>Bacteria</taxon>
        <taxon>Pseudomonadati</taxon>
        <taxon>Pseudomonadota</taxon>
        <taxon>Alphaproteobacteria</taxon>
        <taxon>Rhodobacterales</taxon>
        <taxon>Roseobacteraceae</taxon>
        <taxon>Sulfitobacter</taxon>
    </lineage>
</organism>
<dbReference type="EMBL" id="JBHUMP010000001">
    <property type="protein sequence ID" value="MFD2738029.1"/>
    <property type="molecule type" value="Genomic_DNA"/>
</dbReference>
<evidence type="ECO:0000313" key="2">
    <source>
        <dbReference type="EMBL" id="MFD2738029.1"/>
    </source>
</evidence>
<accession>A0ABW5TXS9</accession>
<feature type="chain" id="PRO_5045537279" evidence="1">
    <location>
        <begin position="34"/>
        <end position="131"/>
    </location>
</feature>
<feature type="signal peptide" evidence="1">
    <location>
        <begin position="1"/>
        <end position="33"/>
    </location>
</feature>
<dbReference type="RefSeq" id="WP_386370305.1">
    <property type="nucleotide sequence ID" value="NZ_JBHUMP010000001.1"/>
</dbReference>
<protein>
    <submittedName>
        <fullName evidence="2">Uncharacterized protein</fullName>
    </submittedName>
</protein>
<name>A0ABW5TXS9_9RHOB</name>
<evidence type="ECO:0000313" key="3">
    <source>
        <dbReference type="Proteomes" id="UP001597474"/>
    </source>
</evidence>
<gene>
    <name evidence="2" type="ORF">ACFSUD_00445</name>
</gene>
<comment type="caution">
    <text evidence="2">The sequence shown here is derived from an EMBL/GenBank/DDBJ whole genome shotgun (WGS) entry which is preliminary data.</text>
</comment>
<sequence length="131" mass="13590">MSSSSVLTLALRALASLTLVLAVVLLPPSSAHAQSGMHEVGMAGDHVVHVGHGMTTEEVTPEHCRADIDADTASFGAPHDADQCCSGICFAAFLEVPDIALLQHANDGHDPSPLAQLAWTVTSGFLRPPNS</sequence>